<sequence length="282" mass="31487">MPKRKASDNTSRAQKRPKPIVLTVLELRSLLNPYNDEDSADVIFEDQKNHATLQRLCDEGKFLRKRDLDASMEALRSIKALDWLAKSETERLANLLLDYQHELLWTTQGTTSAEKGAVNPGEIIRNVSTPERRPNCVASTTSTMAQPSVSGMMSLLTAARITETLEDYTSSPSWGPGTQAYSMPSDTGFLERPFDRRGSVGTNARPAEGTSDYYMDMNEIDWFSRSSNVAGNTIDYPMQPISFDVNATCQMSSLESQDANYHIDAGSVNWFLGDRLPEVIEQ</sequence>
<gene>
    <name evidence="1" type="ORF">G3M48_006298</name>
</gene>
<keyword evidence="2" id="KW-1185">Reference proteome</keyword>
<evidence type="ECO:0000313" key="1">
    <source>
        <dbReference type="EMBL" id="KAK8144090.1"/>
    </source>
</evidence>
<evidence type="ECO:0000313" key="2">
    <source>
        <dbReference type="Proteomes" id="UP001397290"/>
    </source>
</evidence>
<organism evidence="1 2">
    <name type="scientific">Beauveria asiatica</name>
    <dbReference type="NCBI Taxonomy" id="1069075"/>
    <lineage>
        <taxon>Eukaryota</taxon>
        <taxon>Fungi</taxon>
        <taxon>Dikarya</taxon>
        <taxon>Ascomycota</taxon>
        <taxon>Pezizomycotina</taxon>
        <taxon>Sordariomycetes</taxon>
        <taxon>Hypocreomycetidae</taxon>
        <taxon>Hypocreales</taxon>
        <taxon>Cordycipitaceae</taxon>
        <taxon>Beauveria</taxon>
    </lineage>
</organism>
<dbReference type="Proteomes" id="UP001397290">
    <property type="component" value="Unassembled WGS sequence"/>
</dbReference>
<name>A0AAW0RPX4_9HYPO</name>
<dbReference type="EMBL" id="JAAHCF010000428">
    <property type="protein sequence ID" value="KAK8144090.1"/>
    <property type="molecule type" value="Genomic_DNA"/>
</dbReference>
<protein>
    <submittedName>
        <fullName evidence="1">Uncharacterized protein</fullName>
    </submittedName>
</protein>
<reference evidence="1 2" key="1">
    <citation type="submission" date="2020-02" db="EMBL/GenBank/DDBJ databases">
        <title>Comparative genomics of the hypocrealean fungal genus Beauvera.</title>
        <authorList>
            <person name="Showalter D.N."/>
            <person name="Bushley K.E."/>
            <person name="Rehner S.A."/>
        </authorList>
    </citation>
    <scope>NUCLEOTIDE SEQUENCE [LARGE SCALE GENOMIC DNA]</scope>
    <source>
        <strain evidence="1 2">ARSEF4384</strain>
    </source>
</reference>
<accession>A0AAW0RPX4</accession>
<dbReference type="AlphaFoldDB" id="A0AAW0RPX4"/>
<comment type="caution">
    <text evidence="1">The sequence shown here is derived from an EMBL/GenBank/DDBJ whole genome shotgun (WGS) entry which is preliminary data.</text>
</comment>
<proteinExistence type="predicted"/>